<reference evidence="2 3" key="1">
    <citation type="submission" date="2019-03" db="EMBL/GenBank/DDBJ databases">
        <title>First draft genome of Liparis tanakae, snailfish: a comprehensive survey of snailfish specific genes.</title>
        <authorList>
            <person name="Kim W."/>
            <person name="Song I."/>
            <person name="Jeong J.-H."/>
            <person name="Kim D."/>
            <person name="Kim S."/>
            <person name="Ryu S."/>
            <person name="Song J.Y."/>
            <person name="Lee S.K."/>
        </authorList>
    </citation>
    <scope>NUCLEOTIDE SEQUENCE [LARGE SCALE GENOMIC DNA]</scope>
    <source>
        <tissue evidence="2">Muscle</tissue>
    </source>
</reference>
<keyword evidence="3" id="KW-1185">Reference proteome</keyword>
<protein>
    <submittedName>
        <fullName evidence="2">Uncharacterized protein</fullName>
    </submittedName>
</protein>
<accession>A0A4Z2G1H2</accession>
<sequence length="91" mass="9630">MAGLLGVNPSTVSRSSLERRTTPSSASSKPPPSLGGVGEPPRRFGLRILANLLRVGSPVAREPQRCFLSRSVMTSAPSSLKRTPPAYDVIT</sequence>
<proteinExistence type="predicted"/>
<name>A0A4Z2G1H2_9TELE</name>
<feature type="region of interest" description="Disordered" evidence="1">
    <location>
        <begin position="1"/>
        <end position="42"/>
    </location>
</feature>
<gene>
    <name evidence="2" type="ORF">EYF80_043102</name>
</gene>
<dbReference type="AlphaFoldDB" id="A0A4Z2G1H2"/>
<evidence type="ECO:0000313" key="2">
    <source>
        <dbReference type="EMBL" id="TNN46694.1"/>
    </source>
</evidence>
<evidence type="ECO:0000256" key="1">
    <source>
        <dbReference type="SAM" id="MobiDB-lite"/>
    </source>
</evidence>
<evidence type="ECO:0000313" key="3">
    <source>
        <dbReference type="Proteomes" id="UP000314294"/>
    </source>
</evidence>
<dbReference type="EMBL" id="SRLO01000778">
    <property type="protein sequence ID" value="TNN46694.1"/>
    <property type="molecule type" value="Genomic_DNA"/>
</dbReference>
<organism evidence="2 3">
    <name type="scientific">Liparis tanakae</name>
    <name type="common">Tanaka's snailfish</name>
    <dbReference type="NCBI Taxonomy" id="230148"/>
    <lineage>
        <taxon>Eukaryota</taxon>
        <taxon>Metazoa</taxon>
        <taxon>Chordata</taxon>
        <taxon>Craniata</taxon>
        <taxon>Vertebrata</taxon>
        <taxon>Euteleostomi</taxon>
        <taxon>Actinopterygii</taxon>
        <taxon>Neopterygii</taxon>
        <taxon>Teleostei</taxon>
        <taxon>Neoteleostei</taxon>
        <taxon>Acanthomorphata</taxon>
        <taxon>Eupercaria</taxon>
        <taxon>Perciformes</taxon>
        <taxon>Cottioidei</taxon>
        <taxon>Cottales</taxon>
        <taxon>Liparidae</taxon>
        <taxon>Liparis</taxon>
    </lineage>
</organism>
<comment type="caution">
    <text evidence="2">The sequence shown here is derived from an EMBL/GenBank/DDBJ whole genome shotgun (WGS) entry which is preliminary data.</text>
</comment>
<dbReference type="Proteomes" id="UP000314294">
    <property type="component" value="Unassembled WGS sequence"/>
</dbReference>